<dbReference type="AlphaFoldDB" id="A0A915JDD4"/>
<protein>
    <submittedName>
        <fullName evidence="2">Uncharacterized protein</fullName>
    </submittedName>
</protein>
<evidence type="ECO:0000313" key="1">
    <source>
        <dbReference type="Proteomes" id="UP000887565"/>
    </source>
</evidence>
<proteinExistence type="predicted"/>
<dbReference type="Proteomes" id="UP000887565">
    <property type="component" value="Unplaced"/>
</dbReference>
<reference evidence="2" key="1">
    <citation type="submission" date="2022-11" db="UniProtKB">
        <authorList>
            <consortium name="WormBaseParasite"/>
        </authorList>
    </citation>
    <scope>IDENTIFICATION</scope>
</reference>
<name>A0A915JDD4_ROMCU</name>
<sequence>MKGPNQLLAKSPNQAETLAQQNDQLFRSKELQMTENINVRAFYARSLCKSAPEITIYICTVFVQASCYGTDNL</sequence>
<organism evidence="1 2">
    <name type="scientific">Romanomermis culicivorax</name>
    <name type="common">Nematode worm</name>
    <dbReference type="NCBI Taxonomy" id="13658"/>
    <lineage>
        <taxon>Eukaryota</taxon>
        <taxon>Metazoa</taxon>
        <taxon>Ecdysozoa</taxon>
        <taxon>Nematoda</taxon>
        <taxon>Enoplea</taxon>
        <taxon>Dorylaimia</taxon>
        <taxon>Mermithida</taxon>
        <taxon>Mermithoidea</taxon>
        <taxon>Mermithidae</taxon>
        <taxon>Romanomermis</taxon>
    </lineage>
</organism>
<accession>A0A915JDD4</accession>
<dbReference type="WBParaSite" id="nRc.2.0.1.t23626-RA">
    <property type="protein sequence ID" value="nRc.2.0.1.t23626-RA"/>
    <property type="gene ID" value="nRc.2.0.1.g23626"/>
</dbReference>
<keyword evidence="1" id="KW-1185">Reference proteome</keyword>
<evidence type="ECO:0000313" key="2">
    <source>
        <dbReference type="WBParaSite" id="nRc.2.0.1.t23626-RA"/>
    </source>
</evidence>